<reference evidence="4 5" key="1">
    <citation type="submission" date="2016-12" db="EMBL/GenBank/DDBJ databases">
        <authorList>
            <person name="Song W.-J."/>
            <person name="Kurnit D.M."/>
        </authorList>
    </citation>
    <scope>NUCLEOTIDE SEQUENCE [LARGE SCALE GENOMIC DNA]</scope>
    <source>
        <strain evidence="4 5">DSM 14810</strain>
    </source>
</reference>
<evidence type="ECO:0000313" key="4">
    <source>
        <dbReference type="EMBL" id="SHN53380.1"/>
    </source>
</evidence>
<dbReference type="GO" id="GO:0003677">
    <property type="term" value="F:DNA binding"/>
    <property type="evidence" value="ECO:0007669"/>
    <property type="project" value="InterPro"/>
</dbReference>
<feature type="compositionally biased region" description="Basic and acidic residues" evidence="2">
    <location>
        <begin position="298"/>
        <end position="318"/>
    </location>
</feature>
<feature type="compositionally biased region" description="Basic and acidic residues" evidence="2">
    <location>
        <begin position="2885"/>
        <end position="2894"/>
    </location>
</feature>
<feature type="compositionally biased region" description="Basic and acidic residues" evidence="2">
    <location>
        <begin position="851"/>
        <end position="860"/>
    </location>
</feature>
<gene>
    <name evidence="4" type="ORF">SAMN02745247_00983</name>
</gene>
<feature type="compositionally biased region" description="Basic and acidic residues" evidence="2">
    <location>
        <begin position="2942"/>
        <end position="2951"/>
    </location>
</feature>
<feature type="domain" description="Helicase ATP-binding" evidence="3">
    <location>
        <begin position="2074"/>
        <end position="2345"/>
    </location>
</feature>
<dbReference type="PANTHER" id="PTHR41313">
    <property type="entry name" value="ADENINE-SPECIFIC METHYLTRANSFERASE"/>
    <property type="match status" value="1"/>
</dbReference>
<dbReference type="SUPFAM" id="SSF52540">
    <property type="entry name" value="P-loop containing nucleoside triphosphate hydrolases"/>
    <property type="match status" value="2"/>
</dbReference>
<feature type="compositionally biased region" description="Basic and acidic residues" evidence="2">
    <location>
        <begin position="330"/>
        <end position="350"/>
    </location>
</feature>
<feature type="region of interest" description="Disordered" evidence="2">
    <location>
        <begin position="2872"/>
        <end position="2951"/>
    </location>
</feature>
<dbReference type="Gene3D" id="3.40.50.300">
    <property type="entry name" value="P-loop containing nucleotide triphosphate hydrolases"/>
    <property type="match status" value="2"/>
</dbReference>
<feature type="compositionally biased region" description="Acidic residues" evidence="2">
    <location>
        <begin position="2874"/>
        <end position="2884"/>
    </location>
</feature>
<dbReference type="PANTHER" id="PTHR41313:SF1">
    <property type="entry name" value="DNA METHYLASE ADENINE-SPECIFIC DOMAIN-CONTAINING PROTEIN"/>
    <property type="match status" value="1"/>
</dbReference>
<dbReference type="InterPro" id="IPR025923">
    <property type="entry name" value="YodL-like_dom"/>
</dbReference>
<feature type="compositionally biased region" description="Basic and acidic residues" evidence="2">
    <location>
        <begin position="358"/>
        <end position="383"/>
    </location>
</feature>
<evidence type="ECO:0000259" key="3">
    <source>
        <dbReference type="SMART" id="SM00487"/>
    </source>
</evidence>
<dbReference type="SMART" id="SM00487">
    <property type="entry name" value="DEXDc"/>
    <property type="match status" value="1"/>
</dbReference>
<dbReference type="InterPro" id="IPR052933">
    <property type="entry name" value="DNA_Protect_Modify"/>
</dbReference>
<feature type="compositionally biased region" description="Basic and acidic residues" evidence="2">
    <location>
        <begin position="2906"/>
        <end position="2926"/>
    </location>
</feature>
<keyword evidence="1" id="KW-0175">Coiled coil</keyword>
<keyword evidence="4" id="KW-0808">Transferase</keyword>
<name>A0A1M7S4P2_9FIRM</name>
<dbReference type="EMBL" id="FRDH01000004">
    <property type="protein sequence ID" value="SHN53380.1"/>
    <property type="molecule type" value="Genomic_DNA"/>
</dbReference>
<dbReference type="Pfam" id="PF14191">
    <property type="entry name" value="YodL"/>
    <property type="match status" value="1"/>
</dbReference>
<dbReference type="SUPFAM" id="SSF53335">
    <property type="entry name" value="S-adenosyl-L-methionine-dependent methyltransferases"/>
    <property type="match status" value="1"/>
</dbReference>
<accession>A0A1M7S4P2</accession>
<sequence>MSFSHNLYKEKQAMARKYDEIKWLAQATAQDLSADMEKWKGFLTTAGRLYRYPFMDQLLIYAQRPDATACAELETWNQKMNCWVNRGSKGIALLDESSGRPRLRYVFDVSNVHPGWNVGRLPYIWQVRERNEQTVLNRLENIYGKTDESRPFGDRLVELAHRIADDYYRDVMPDLQDRVDGSFLHGYDELNLELRLQETMRDSIAYTLLTRCGVDTELYDFDFRYLHEFSDVKTLSVLGNAVSEMTEPVLMEIGRAVTVQERHIARYGEVERQTENISQAVEKSQNSLANEAQNEYNALKRESERQGDISTDDYEKGESANISEQGGNDHGTDLHAERGLSDPEPDREQRAGGTLNEVRTDAEELLKGTQERNLQRDDVRGESEGALPDDSEAGRGEDGSVDIPDGEVPGSERSPESIRPDEVGGSDEQHPGIGGGDSFIGADLQLNPPDAEPEQLNMFDLFPSFAEQVGTIAAAEASVKTKAPAVFMLKDDQLLDVIRSGGGKENNRKRIYAKYQAGKDAAEMTDFIKNEIGTTGKGFEFDGQRVSVWFNENGMSIAPGNSAQVDFATTYSWSLVEEFTRQMVENGSYMSRNEAFLVDSTERARVADQIYFFFRDGIDDMPDSLSIQGSNYPDSQAHIVELLSTHEGRELLAEEIGRAADRIESGELQLRWRYVKEPEYLLSEIADLDAERREFPLADEVNVRLENFITQDEIDSRLTHGSGVSQGLFRIYDYFKEGHDSKDNVAFLKSEYGTGGQSDALIGNDKSWEDHDAKGIQLDKGSIMEPYTSVLLNWNVVEKRIRELIAEDKYLSPKAKEAYAEYKKEQEKEALADEQEKLVDAIEAGDAQEEPESKEADHNPEFGPPVGRGENSLWSIVHEADDENDNPQEWATKLPSGQYVWIDREEDGSYGIHPVADSLAAPTETFRTLEEAQEYVDETMRGEVLKEQALEQESSTYTIYQISDEAEDRRDIIFENLEHLQNRGLSVDAANYEAVYSGELEESATLDDLYEKFNIDHPADYKGRSMSVSDVVVLHQNGEDKAYFVDSFGFSEVPEFLREKEAVLTPEQEQAKELINEFCYREYDHDADFSDLSNVEIAYTDLIDEADGKEYPIQASVDLEHNSIRLAIDGQIISQNEYDTLTDLIENELKYLDFDELTYVSEEDWEKFHNMELTAEDIQNISYIGAEYSNFGHTAEYELEADIRGEHQKIRYEVTRHDGDEESFSIHTESNDIYDRLSEPELRKLEEKLSDEVRVGQYEKKIEKADSLDAVKNIQYEFMDDESFPRRLVGRFWESYNAREAELSEDARAAAKNFRITDDDLGKGSAKEKFRDNIRAITTLKQIEDEHRTATPEEQQILSQYVGWGGLADAFDETKSNWSAEYQELKSILTPEEYNSARESTLNAHFTSPVIIRNIYEALGQMGFEKGNILEPAMGVGNFFGMLPEEMQDSKLYGVELDDLTGRIAKQLYPQADVRISGYEKTDFQNDFFDVAVGNVPFGNYKVSDKPYDKLNFQIHDYFFAKTLDKVRPGGIVAFVTSKGTMDKQSPQVRKYLAQRAELLGAVRLPNTAFKENAGTEVTSDILFFQKRDRLMDIEPDWVHLGMDANGIAMNQYFADHPEMIVGKMEMVSGPFGMESTCVPDESRPFEEQLREAISNIHAEYEAVELSADELGKSDLEVIPADPNVKNYSFCMVDDHVYYRENSVMKPADVSDTMEDRIKGMIAIRDCTQELIQMQMEDYPDSAITDKQAELNGLYDKFSDKYGLISSQTNKRAFNQDSSYCLLCSLEKLDDEGKFLGKADMFTKRTIKHAEVVTSVDTASEALAVSLAEKAKVDLDYMAELTGKEKEAITEELAGVIFRNPLTDQWETADEYLSGNVREKLSIAKNYAENHPEYQVNVVHLEQVMPKDLEASDIEVRLGATWVDPKYIEDFMRETFQTPGYLFDRNVMGIQYSDVTGLWNVKGKNADYGNTLANMTFGTGRANAYKILEDSLNLKDVRIYDTIVEDGKEKRVLNKKETTLAAQKQEAIREAFKDWIFKDPERRADLVKVYNERFNSTRPREYDGSHLQFPGMTPDIELKPHQKNAVAHVLYGDNTLLAHCVGAGKTFEMTAAAMELKRLGLAQKSLFVVPNHLTEQWASDFLRLYPGANILAATKKDFEPANRKKFCSRIATGDYDAVIIGHTQFEKIPLSQERQVAILERQIDEITEAIAQAKADRGERYTIKQMEKSKKQLMTRLDKLNDQSRKDNVVTFEQLGVDRLFVDESHSYKNLFLYTKMRNVAGIAQTEAQKSQDMFNKCQYLDELTGGKGVTFATGTPISNSMTELYTNMRYLQYGTLQKLGLGQFDAWAANFGDTQTAIELAPEGTGYRAKTRFAKFFNLPELIALFKESADIQTPDMLKLPVPEAEYENVTLKPSEAQKEMVASLADRAERVRNRMVDSSVDNMLKITNDGRKLALDQRLMNDMLPDDENSKSSVCVEKAFEIWEETKDKRSAQLIFCDLSTPKGDGTFNVYEDIRDKLIAKGVPPEEIAFIHDANTETRKAELFGKVRSGQVRFLLGSTQKMGAGTNVQDRLIALHHLDVPWRPSDIEQQEGRILRQGNTNPKVKIFRYVTEGTFDAYSWQLIENKQKFIGQIMTSKSPVRSCEDIDEAALTYAEVKALATGNPYIKEKMDLDIQVSKLKLMKANHTSQKYRLEDNIAKNYPQQISALKERIAGMKADIATYNASKPADKDVFTMTVAGKTYDDRKEAGTAIIGICKEMKQANVAVPIGEYLGMKMNITFDSFFRKFTLNMKGKLSHEVEIGSDPSGNITRIGNAMESMTKQLEDAIAKHANVEQQLETAKIEVEKPFPQEKELNDKLTRLAELNSLLDMDEKGEDAVDLDEDAPKPEKETAEQTETVMPAQEATKEAGHISEDKAEISEKAEEADISETEDMGNPATKPETKEERPSLVARLNEKKAVVAAMDQKAPAVAKKKEEVIA</sequence>
<dbReference type="Proteomes" id="UP000184097">
    <property type="component" value="Unassembled WGS sequence"/>
</dbReference>
<dbReference type="InterPro" id="IPR029063">
    <property type="entry name" value="SAM-dependent_MTases_sf"/>
</dbReference>
<feature type="region of interest" description="Disordered" evidence="2">
    <location>
        <begin position="297"/>
        <end position="445"/>
    </location>
</feature>
<dbReference type="GO" id="GO:0008168">
    <property type="term" value="F:methyltransferase activity"/>
    <property type="evidence" value="ECO:0007669"/>
    <property type="project" value="UniProtKB-KW"/>
</dbReference>
<dbReference type="GO" id="GO:0032259">
    <property type="term" value="P:methylation"/>
    <property type="evidence" value="ECO:0007669"/>
    <property type="project" value="UniProtKB-KW"/>
</dbReference>
<dbReference type="GO" id="GO:0016787">
    <property type="term" value="F:hydrolase activity"/>
    <property type="evidence" value="ECO:0007669"/>
    <property type="project" value="InterPro"/>
</dbReference>
<evidence type="ECO:0000256" key="1">
    <source>
        <dbReference type="SAM" id="Coils"/>
    </source>
</evidence>
<feature type="coiled-coil region" evidence="1">
    <location>
        <begin position="2196"/>
        <end position="2243"/>
    </location>
</feature>
<proteinExistence type="predicted"/>
<feature type="coiled-coil region" evidence="1">
    <location>
        <begin position="2818"/>
        <end position="2845"/>
    </location>
</feature>
<feature type="region of interest" description="Disordered" evidence="2">
    <location>
        <begin position="846"/>
        <end position="867"/>
    </location>
</feature>
<dbReference type="InterPro" id="IPR006935">
    <property type="entry name" value="Helicase/UvrB_N"/>
</dbReference>
<evidence type="ECO:0000256" key="2">
    <source>
        <dbReference type="SAM" id="MobiDB-lite"/>
    </source>
</evidence>
<dbReference type="Gene3D" id="3.40.50.150">
    <property type="entry name" value="Vaccinia Virus protein VP39"/>
    <property type="match status" value="1"/>
</dbReference>
<keyword evidence="4" id="KW-0489">Methyltransferase</keyword>
<dbReference type="GO" id="GO:0005524">
    <property type="term" value="F:ATP binding"/>
    <property type="evidence" value="ECO:0007669"/>
    <property type="project" value="InterPro"/>
</dbReference>
<dbReference type="Pfam" id="PF04851">
    <property type="entry name" value="ResIII"/>
    <property type="match status" value="1"/>
</dbReference>
<organism evidence="4 5">
    <name type="scientific">Butyrivibrio hungatei DSM 14810</name>
    <dbReference type="NCBI Taxonomy" id="1121132"/>
    <lineage>
        <taxon>Bacteria</taxon>
        <taxon>Bacillati</taxon>
        <taxon>Bacillota</taxon>
        <taxon>Clostridia</taxon>
        <taxon>Lachnospirales</taxon>
        <taxon>Lachnospiraceae</taxon>
        <taxon>Butyrivibrio</taxon>
    </lineage>
</organism>
<feature type="compositionally biased region" description="Basic and acidic residues" evidence="2">
    <location>
        <begin position="413"/>
        <end position="430"/>
    </location>
</feature>
<dbReference type="InterPro" id="IPR014001">
    <property type="entry name" value="Helicase_ATP-bd"/>
</dbReference>
<protein>
    <submittedName>
        <fullName evidence="4">Adenine-specific DNA methylase, N12 class</fullName>
    </submittedName>
</protein>
<evidence type="ECO:0000313" key="5">
    <source>
        <dbReference type="Proteomes" id="UP000184097"/>
    </source>
</evidence>
<dbReference type="InterPro" id="IPR027417">
    <property type="entry name" value="P-loop_NTPase"/>
</dbReference>